<reference evidence="2 3" key="1">
    <citation type="journal article" date="2011" name="J. Bacteriol.">
        <title>Complete genome sequence of the thermoacidophilic crenarchaeon Thermoproteus uzoniensis 768-20.</title>
        <authorList>
            <person name="Mardanov A.V."/>
            <person name="Gumerov V.M."/>
            <person name="Beletsky A.V."/>
            <person name="Prokofeva M.I."/>
            <person name="Bonch-Osmolovskaya E.A."/>
            <person name="Ravin N.V."/>
            <person name="Skryabin K.G."/>
        </authorList>
    </citation>
    <scope>NUCLEOTIDE SEQUENCE [LARGE SCALE GENOMIC DNA]</scope>
    <source>
        <strain evidence="2 3">768-20</strain>
    </source>
</reference>
<accession>F2L6D5</accession>
<dbReference type="RefSeq" id="WP_013679867.1">
    <property type="nucleotide sequence ID" value="NC_015315.1"/>
</dbReference>
<feature type="domain" description="DUF6036" evidence="1">
    <location>
        <begin position="23"/>
        <end position="154"/>
    </location>
</feature>
<evidence type="ECO:0000313" key="2">
    <source>
        <dbReference type="EMBL" id="AEA12531.1"/>
    </source>
</evidence>
<reference key="2">
    <citation type="submission" date="2011-03" db="EMBL/GenBank/DDBJ databases">
        <title>Complete genome sequence of the thermoacidophilic crenarchaeon Thermoproteus uzoniensis 768-20.</title>
        <authorList>
            <person name="Mardanov A.V."/>
            <person name="Gumerov V.M."/>
            <person name="Beletsky A.V."/>
            <person name="Prokofeva M.I."/>
            <person name="Bonch-Osmolovskaya E.A."/>
            <person name="Ravin N.V."/>
            <person name="Skryabin K.G."/>
        </authorList>
    </citation>
    <scope>NUCLEOTIDE SEQUENCE</scope>
    <source>
        <strain>768-20</strain>
    </source>
</reference>
<dbReference type="KEGG" id="tuz:TUZN_1051"/>
<evidence type="ECO:0000259" key="1">
    <source>
        <dbReference type="Pfam" id="PF19502"/>
    </source>
</evidence>
<dbReference type="InterPro" id="IPR045792">
    <property type="entry name" value="DUF6036"/>
</dbReference>
<dbReference type="AlphaFoldDB" id="F2L6D5"/>
<dbReference type="Pfam" id="PF19502">
    <property type="entry name" value="DUF6036"/>
    <property type="match status" value="1"/>
</dbReference>
<dbReference type="GeneID" id="10360580"/>
<dbReference type="Gene3D" id="3.30.460.40">
    <property type="match status" value="1"/>
</dbReference>
<sequence>MTSRLQLPRGVRRVAEICRSLGYRVFLIGARALELYGLVRQTADWDLAIDRPFTVEVRDRLTEALRGVGYSVQWRKWGLYVDAEGVHVDINYAPLILDDEFVSRCREAEGLLIPSPEDLAILKLASGERKDIDDLKKLLRLPLDLSYLRRRALQAGLEKELERIWRRVHGTRL</sequence>
<dbReference type="eggNOG" id="arCOG04119">
    <property type="taxonomic scope" value="Archaea"/>
</dbReference>
<evidence type="ECO:0000313" key="3">
    <source>
        <dbReference type="Proteomes" id="UP000008138"/>
    </source>
</evidence>
<dbReference type="InterPro" id="IPR043519">
    <property type="entry name" value="NT_sf"/>
</dbReference>
<dbReference type="Proteomes" id="UP000008138">
    <property type="component" value="Chromosome"/>
</dbReference>
<dbReference type="EMBL" id="CP002590">
    <property type="protein sequence ID" value="AEA12531.1"/>
    <property type="molecule type" value="Genomic_DNA"/>
</dbReference>
<protein>
    <recommendedName>
        <fullName evidence="1">DUF6036 domain-containing protein</fullName>
    </recommendedName>
</protein>
<gene>
    <name evidence="2" type="ordered locus">TUZN_1051</name>
</gene>
<proteinExistence type="predicted"/>
<name>F2L6D5_THEU7</name>
<dbReference type="HOGENOM" id="CLU_1521959_0_0_2"/>
<dbReference type="OrthoDB" id="26136at2157"/>
<dbReference type="STRING" id="999630.TUZN_1051"/>
<keyword evidence="3" id="KW-1185">Reference proteome</keyword>
<organism evidence="2 3">
    <name type="scientific">Thermoproteus uzoniensis (strain 768-20)</name>
    <dbReference type="NCBI Taxonomy" id="999630"/>
    <lineage>
        <taxon>Archaea</taxon>
        <taxon>Thermoproteota</taxon>
        <taxon>Thermoprotei</taxon>
        <taxon>Thermoproteales</taxon>
        <taxon>Thermoproteaceae</taxon>
        <taxon>Thermoproteus</taxon>
    </lineage>
</organism>
<dbReference type="SUPFAM" id="SSF81301">
    <property type="entry name" value="Nucleotidyltransferase"/>
    <property type="match status" value="1"/>
</dbReference>